<sequence length="159" mass="18416">MERKRWEEKVSERGMQIDGEEREALDFDKEGVDKYFGGGVEYRIFGAYGISCAFDTEGNKAYIFRDNICAYIDYVNEKILSDRIEQMFPFRIHQMFPIIEDTVFEDGIDRPCIIFEDGIDASFTSHNPNQVYIFKGEKYILMNFIPGSIDVTLLDGLDG</sequence>
<evidence type="ECO:0000313" key="1">
    <source>
        <dbReference type="EMBL" id="KAK7354906.1"/>
    </source>
</evidence>
<dbReference type="Gene3D" id="2.110.10.10">
    <property type="entry name" value="Hemopexin-like domain"/>
    <property type="match status" value="2"/>
</dbReference>
<comment type="caution">
    <text evidence="1">The sequence shown here is derived from an EMBL/GenBank/DDBJ whole genome shotgun (WGS) entry which is preliminary data.</text>
</comment>
<protein>
    <submittedName>
        <fullName evidence="1">Uncharacterized protein</fullName>
    </submittedName>
</protein>
<keyword evidence="2" id="KW-1185">Reference proteome</keyword>
<proteinExistence type="predicted"/>
<name>A0AAN9R146_PHACN</name>
<dbReference type="Proteomes" id="UP001374584">
    <property type="component" value="Unassembled WGS sequence"/>
</dbReference>
<dbReference type="InterPro" id="IPR036375">
    <property type="entry name" value="Hemopexin-like_dom_sf"/>
</dbReference>
<dbReference type="SUPFAM" id="SSF50923">
    <property type="entry name" value="Hemopexin-like domain"/>
    <property type="match status" value="1"/>
</dbReference>
<dbReference type="AlphaFoldDB" id="A0AAN9R146"/>
<accession>A0AAN9R146</accession>
<evidence type="ECO:0000313" key="2">
    <source>
        <dbReference type="Proteomes" id="UP001374584"/>
    </source>
</evidence>
<gene>
    <name evidence="1" type="ORF">VNO80_14148</name>
</gene>
<reference evidence="1 2" key="1">
    <citation type="submission" date="2024-01" db="EMBL/GenBank/DDBJ databases">
        <title>The genomes of 5 underutilized Papilionoideae crops provide insights into root nodulation and disease resistanc.</title>
        <authorList>
            <person name="Jiang F."/>
        </authorList>
    </citation>
    <scope>NUCLEOTIDE SEQUENCE [LARGE SCALE GENOMIC DNA]</scope>
    <source>
        <strain evidence="1">JINMINGXINNONG_FW02</strain>
        <tissue evidence="1">Leaves</tissue>
    </source>
</reference>
<dbReference type="EMBL" id="JAYMYR010000006">
    <property type="protein sequence ID" value="KAK7354906.1"/>
    <property type="molecule type" value="Genomic_DNA"/>
</dbReference>
<organism evidence="1 2">
    <name type="scientific">Phaseolus coccineus</name>
    <name type="common">Scarlet runner bean</name>
    <name type="synonym">Phaseolus multiflorus</name>
    <dbReference type="NCBI Taxonomy" id="3886"/>
    <lineage>
        <taxon>Eukaryota</taxon>
        <taxon>Viridiplantae</taxon>
        <taxon>Streptophyta</taxon>
        <taxon>Embryophyta</taxon>
        <taxon>Tracheophyta</taxon>
        <taxon>Spermatophyta</taxon>
        <taxon>Magnoliopsida</taxon>
        <taxon>eudicotyledons</taxon>
        <taxon>Gunneridae</taxon>
        <taxon>Pentapetalae</taxon>
        <taxon>rosids</taxon>
        <taxon>fabids</taxon>
        <taxon>Fabales</taxon>
        <taxon>Fabaceae</taxon>
        <taxon>Papilionoideae</taxon>
        <taxon>50 kb inversion clade</taxon>
        <taxon>NPAAA clade</taxon>
        <taxon>indigoferoid/millettioid clade</taxon>
        <taxon>Phaseoleae</taxon>
        <taxon>Phaseolus</taxon>
    </lineage>
</organism>